<feature type="region of interest" description="Disordered" evidence="7">
    <location>
        <begin position="249"/>
        <end position="269"/>
    </location>
</feature>
<accession>A0AAD8I4M0</accession>
<comment type="caution">
    <text evidence="10">The sequence shown here is derived from an EMBL/GenBank/DDBJ whole genome shotgun (WGS) entry which is preliminary data.</text>
</comment>
<proteinExistence type="predicted"/>
<dbReference type="PANTHER" id="PTHR45614">
    <property type="entry name" value="MYB PROTEIN-RELATED"/>
    <property type="match status" value="1"/>
</dbReference>
<dbReference type="EMBL" id="JAUIZM010000006">
    <property type="protein sequence ID" value="KAK1377967.1"/>
    <property type="molecule type" value="Genomic_DNA"/>
</dbReference>
<keyword evidence="11" id="KW-1185">Reference proteome</keyword>
<dbReference type="InterPro" id="IPR001005">
    <property type="entry name" value="SANT/Myb"/>
</dbReference>
<feature type="domain" description="HTH myb-type" evidence="9">
    <location>
        <begin position="74"/>
        <end position="125"/>
    </location>
</feature>
<dbReference type="SMART" id="SM00717">
    <property type="entry name" value="SANT"/>
    <property type="match status" value="2"/>
</dbReference>
<dbReference type="InterPro" id="IPR009057">
    <property type="entry name" value="Homeodomain-like_sf"/>
</dbReference>
<keyword evidence="2" id="KW-0677">Repeat</keyword>
<keyword evidence="6" id="KW-0539">Nucleus</keyword>
<feature type="domain" description="Myb-like" evidence="8">
    <location>
        <begin position="74"/>
        <end position="125"/>
    </location>
</feature>
<comment type="subcellular location">
    <subcellularLocation>
        <location evidence="1">Nucleus</location>
    </subcellularLocation>
</comment>
<dbReference type="GO" id="GO:0005634">
    <property type="term" value="C:nucleus"/>
    <property type="evidence" value="ECO:0007669"/>
    <property type="project" value="UniProtKB-SubCell"/>
</dbReference>
<reference evidence="10" key="2">
    <citation type="submission" date="2023-05" db="EMBL/GenBank/DDBJ databases">
        <authorList>
            <person name="Schelkunov M.I."/>
        </authorList>
    </citation>
    <scope>NUCLEOTIDE SEQUENCE</scope>
    <source>
        <strain evidence="10">Hsosn_3</strain>
        <tissue evidence="10">Leaf</tissue>
    </source>
</reference>
<dbReference type="PROSITE" id="PS50090">
    <property type="entry name" value="MYB_LIKE"/>
    <property type="match status" value="2"/>
</dbReference>
<evidence type="ECO:0000256" key="5">
    <source>
        <dbReference type="ARBA" id="ARBA00023163"/>
    </source>
</evidence>
<dbReference type="InterPro" id="IPR017930">
    <property type="entry name" value="Myb_dom"/>
</dbReference>
<dbReference type="GO" id="GO:0000978">
    <property type="term" value="F:RNA polymerase II cis-regulatory region sequence-specific DNA binding"/>
    <property type="evidence" value="ECO:0007669"/>
    <property type="project" value="TreeGrafter"/>
</dbReference>
<feature type="domain" description="Myb-like" evidence="8">
    <location>
        <begin position="126"/>
        <end position="176"/>
    </location>
</feature>
<evidence type="ECO:0000313" key="11">
    <source>
        <dbReference type="Proteomes" id="UP001237642"/>
    </source>
</evidence>
<dbReference type="GO" id="GO:0000981">
    <property type="term" value="F:DNA-binding transcription factor activity, RNA polymerase II-specific"/>
    <property type="evidence" value="ECO:0007669"/>
    <property type="project" value="TreeGrafter"/>
</dbReference>
<reference evidence="10" key="1">
    <citation type="submission" date="2023-02" db="EMBL/GenBank/DDBJ databases">
        <title>Genome of toxic invasive species Heracleum sosnowskyi carries increased number of genes despite the absence of recent whole-genome duplications.</title>
        <authorList>
            <person name="Schelkunov M."/>
            <person name="Shtratnikova V."/>
            <person name="Makarenko M."/>
            <person name="Klepikova A."/>
            <person name="Omelchenko D."/>
            <person name="Novikova G."/>
            <person name="Obukhova E."/>
            <person name="Bogdanov V."/>
            <person name="Penin A."/>
            <person name="Logacheva M."/>
        </authorList>
    </citation>
    <scope>NUCLEOTIDE SEQUENCE</scope>
    <source>
        <strain evidence="10">Hsosn_3</strain>
        <tissue evidence="10">Leaf</tissue>
    </source>
</reference>
<sequence length="389" mass="42694">MAASVGSTNMVESTGMTSLVFEADNNLAHEVEEFPDKYQYFISLLFQTTFHNNKQYFVDGGDSVVVDCKDEGGEMRLSRGSWSDEEDVVLTRLVTELGPRNWSVIAKGVPGRSGKSCRLRWCNQLDPCLKRIPFTEKEDQLIISAHTELGNKWSVIAKLLPGRTDNSVKNHWNCTLKRRHLDLSMPGPASHNTLDDGFPEKSKASSQETLSYGDPDSIKSSEVRVASIAISGLVESEIVSEAVIPEKEGHHHVPEKDEHHHIPEKDNLSRDSTLHCPVAHIRAFGVYNTGGSMLTKTAPMQGRPLLRASRPDLGISKTLNYPCGDPVVPRRCGFGCCASPSEAILQSSLLGPEFVDYQEIPSFTSQDLAALATDLNSISWIKSGLGTSA</sequence>
<evidence type="ECO:0000256" key="6">
    <source>
        <dbReference type="ARBA" id="ARBA00023242"/>
    </source>
</evidence>
<evidence type="ECO:0000256" key="3">
    <source>
        <dbReference type="ARBA" id="ARBA00023015"/>
    </source>
</evidence>
<feature type="region of interest" description="Disordered" evidence="7">
    <location>
        <begin position="183"/>
        <end position="216"/>
    </location>
</feature>
<evidence type="ECO:0000256" key="4">
    <source>
        <dbReference type="ARBA" id="ARBA00023125"/>
    </source>
</evidence>
<keyword evidence="4" id="KW-0238">DNA-binding</keyword>
<gene>
    <name evidence="10" type="ORF">POM88_024711</name>
</gene>
<evidence type="ECO:0000256" key="2">
    <source>
        <dbReference type="ARBA" id="ARBA00022737"/>
    </source>
</evidence>
<dbReference type="SUPFAM" id="SSF46689">
    <property type="entry name" value="Homeodomain-like"/>
    <property type="match status" value="1"/>
</dbReference>
<evidence type="ECO:0000256" key="7">
    <source>
        <dbReference type="SAM" id="MobiDB-lite"/>
    </source>
</evidence>
<dbReference type="FunFam" id="1.10.10.60:FF:000060">
    <property type="entry name" value="MYB transcription factor"/>
    <property type="match status" value="1"/>
</dbReference>
<evidence type="ECO:0000256" key="1">
    <source>
        <dbReference type="ARBA" id="ARBA00004123"/>
    </source>
</evidence>
<dbReference type="AlphaFoldDB" id="A0AAD8I4M0"/>
<evidence type="ECO:0000259" key="8">
    <source>
        <dbReference type="PROSITE" id="PS50090"/>
    </source>
</evidence>
<dbReference type="Proteomes" id="UP001237642">
    <property type="component" value="Unassembled WGS sequence"/>
</dbReference>
<evidence type="ECO:0000313" key="10">
    <source>
        <dbReference type="EMBL" id="KAK1377967.1"/>
    </source>
</evidence>
<organism evidence="10 11">
    <name type="scientific">Heracleum sosnowskyi</name>
    <dbReference type="NCBI Taxonomy" id="360622"/>
    <lineage>
        <taxon>Eukaryota</taxon>
        <taxon>Viridiplantae</taxon>
        <taxon>Streptophyta</taxon>
        <taxon>Embryophyta</taxon>
        <taxon>Tracheophyta</taxon>
        <taxon>Spermatophyta</taxon>
        <taxon>Magnoliopsida</taxon>
        <taxon>eudicotyledons</taxon>
        <taxon>Gunneridae</taxon>
        <taxon>Pentapetalae</taxon>
        <taxon>asterids</taxon>
        <taxon>campanulids</taxon>
        <taxon>Apiales</taxon>
        <taxon>Apiaceae</taxon>
        <taxon>Apioideae</taxon>
        <taxon>apioid superclade</taxon>
        <taxon>Tordylieae</taxon>
        <taxon>Tordyliinae</taxon>
        <taxon>Heracleum</taxon>
    </lineage>
</organism>
<dbReference type="InterPro" id="IPR050560">
    <property type="entry name" value="MYB_TF"/>
</dbReference>
<dbReference type="Gene3D" id="1.10.10.60">
    <property type="entry name" value="Homeodomain-like"/>
    <property type="match status" value="2"/>
</dbReference>
<dbReference type="Pfam" id="PF00249">
    <property type="entry name" value="Myb_DNA-binding"/>
    <property type="match status" value="2"/>
</dbReference>
<keyword evidence="3" id="KW-0805">Transcription regulation</keyword>
<dbReference type="PROSITE" id="PS51294">
    <property type="entry name" value="HTH_MYB"/>
    <property type="match status" value="2"/>
</dbReference>
<dbReference type="CDD" id="cd00167">
    <property type="entry name" value="SANT"/>
    <property type="match status" value="2"/>
</dbReference>
<evidence type="ECO:0000259" key="9">
    <source>
        <dbReference type="PROSITE" id="PS51294"/>
    </source>
</evidence>
<keyword evidence="5" id="KW-0804">Transcription</keyword>
<protein>
    <submittedName>
        <fullName evidence="10">Transcription factor MYB44</fullName>
    </submittedName>
</protein>
<dbReference type="PANTHER" id="PTHR45614:SF229">
    <property type="entry name" value="MYB TRANSCRIPTION FACTOR-LIKE PROTEIN-RELATED"/>
    <property type="match status" value="1"/>
</dbReference>
<name>A0AAD8I4M0_9APIA</name>
<feature type="domain" description="HTH myb-type" evidence="9">
    <location>
        <begin position="126"/>
        <end position="180"/>
    </location>
</feature>